<dbReference type="Proteomes" id="UP000326939">
    <property type="component" value="Chromosome 2"/>
</dbReference>
<dbReference type="AlphaFoldDB" id="A0A5N5NNM5"/>
<organism evidence="1 2">
    <name type="scientific">Salix brachista</name>
    <dbReference type="NCBI Taxonomy" id="2182728"/>
    <lineage>
        <taxon>Eukaryota</taxon>
        <taxon>Viridiplantae</taxon>
        <taxon>Streptophyta</taxon>
        <taxon>Embryophyta</taxon>
        <taxon>Tracheophyta</taxon>
        <taxon>Spermatophyta</taxon>
        <taxon>Magnoliopsida</taxon>
        <taxon>eudicotyledons</taxon>
        <taxon>Gunneridae</taxon>
        <taxon>Pentapetalae</taxon>
        <taxon>rosids</taxon>
        <taxon>fabids</taxon>
        <taxon>Malpighiales</taxon>
        <taxon>Salicaceae</taxon>
        <taxon>Saliceae</taxon>
        <taxon>Salix</taxon>
    </lineage>
</organism>
<dbReference type="EMBL" id="VDCV01000002">
    <property type="protein sequence ID" value="KAB5569210.1"/>
    <property type="molecule type" value="Genomic_DNA"/>
</dbReference>
<accession>A0A5N5NNM5</accession>
<sequence>MTPEPARSMALKIAAWKLRLRSQQYDSRVEARIILECPTSFNYQPEDDDKEIEASGTRVSCPSQAHARVLEIAKDWWC</sequence>
<name>A0A5N5NNM5_9ROSI</name>
<comment type="caution">
    <text evidence="1">The sequence shown here is derived from an EMBL/GenBank/DDBJ whole genome shotgun (WGS) entry which is preliminary data.</text>
</comment>
<keyword evidence="2" id="KW-1185">Reference proteome</keyword>
<evidence type="ECO:0000313" key="2">
    <source>
        <dbReference type="Proteomes" id="UP000326939"/>
    </source>
</evidence>
<evidence type="ECO:0000313" key="1">
    <source>
        <dbReference type="EMBL" id="KAB5569210.1"/>
    </source>
</evidence>
<gene>
    <name evidence="1" type="ORF">DKX38_003003</name>
</gene>
<proteinExistence type="predicted"/>
<reference evidence="2" key="1">
    <citation type="journal article" date="2019" name="Gigascience">
        <title>De novo genome assembly of the endangered Acer yangbiense, a plant species with extremely small populations endemic to Yunnan Province, China.</title>
        <authorList>
            <person name="Yang J."/>
            <person name="Wariss H.M."/>
            <person name="Tao L."/>
            <person name="Zhang R."/>
            <person name="Yun Q."/>
            <person name="Hollingsworth P."/>
            <person name="Dao Z."/>
            <person name="Luo G."/>
            <person name="Guo H."/>
            <person name="Ma Y."/>
            <person name="Sun W."/>
        </authorList>
    </citation>
    <scope>NUCLEOTIDE SEQUENCE [LARGE SCALE GENOMIC DNA]</scope>
    <source>
        <strain evidence="2">cv. br00</strain>
    </source>
</reference>
<protein>
    <submittedName>
        <fullName evidence="1">Uncharacterized protein</fullName>
    </submittedName>
</protein>